<dbReference type="PRINTS" id="PR00143">
    <property type="entry name" value="CITRTSNTHASE"/>
</dbReference>
<comment type="pathway">
    <text evidence="1">Carbohydrate metabolism; tricarboxylic acid cycle.</text>
</comment>
<dbReference type="EMBL" id="JADOUF010000001">
    <property type="protein sequence ID" value="MBG6135133.1"/>
    <property type="molecule type" value="Genomic_DNA"/>
</dbReference>
<gene>
    <name evidence="7" type="ORF">IW245_001327</name>
</gene>
<comment type="similarity">
    <text evidence="2">Belongs to the citrate synthase family.</text>
</comment>
<dbReference type="GO" id="GO:0006099">
    <property type="term" value="P:tricarboxylic acid cycle"/>
    <property type="evidence" value="ECO:0007669"/>
    <property type="project" value="UniProtKB-UniPathway"/>
</dbReference>
<keyword evidence="7" id="KW-0012">Acyltransferase</keyword>
<dbReference type="UniPathway" id="UPA00223"/>
<evidence type="ECO:0000256" key="5">
    <source>
        <dbReference type="SAM" id="MobiDB-lite"/>
    </source>
</evidence>
<reference evidence="7" key="1">
    <citation type="submission" date="2020-11" db="EMBL/GenBank/DDBJ databases">
        <title>Sequencing the genomes of 1000 actinobacteria strains.</title>
        <authorList>
            <person name="Klenk H.-P."/>
        </authorList>
    </citation>
    <scope>NUCLEOTIDE SEQUENCE</scope>
    <source>
        <strain evidence="7">DSM 45356</strain>
    </source>
</reference>
<feature type="domain" description="Helix-turn-helix" evidence="6">
    <location>
        <begin position="4"/>
        <end position="53"/>
    </location>
</feature>
<evidence type="ECO:0000259" key="6">
    <source>
        <dbReference type="Pfam" id="PF12728"/>
    </source>
</evidence>
<dbReference type="InterPro" id="IPR016142">
    <property type="entry name" value="Citrate_synth-like_lrg_a-sub"/>
</dbReference>
<keyword evidence="4 7" id="KW-0808">Transferase</keyword>
<dbReference type="Pfam" id="PF00285">
    <property type="entry name" value="Citrate_synt"/>
    <property type="match status" value="1"/>
</dbReference>
<dbReference type="GO" id="GO:0005829">
    <property type="term" value="C:cytosol"/>
    <property type="evidence" value="ECO:0007669"/>
    <property type="project" value="TreeGrafter"/>
</dbReference>
<keyword evidence="8" id="KW-1185">Reference proteome</keyword>
<evidence type="ECO:0000313" key="8">
    <source>
        <dbReference type="Proteomes" id="UP000622552"/>
    </source>
</evidence>
<organism evidence="7 8">
    <name type="scientific">Longispora fulva</name>
    <dbReference type="NCBI Taxonomy" id="619741"/>
    <lineage>
        <taxon>Bacteria</taxon>
        <taxon>Bacillati</taxon>
        <taxon>Actinomycetota</taxon>
        <taxon>Actinomycetes</taxon>
        <taxon>Micromonosporales</taxon>
        <taxon>Micromonosporaceae</taxon>
        <taxon>Longispora</taxon>
    </lineage>
</organism>
<dbReference type="InterPro" id="IPR002020">
    <property type="entry name" value="Citrate_synthase"/>
</dbReference>
<dbReference type="RefSeq" id="WP_197002287.1">
    <property type="nucleotide sequence ID" value="NZ_BONS01000003.1"/>
</dbReference>
<dbReference type="InterPro" id="IPR041657">
    <property type="entry name" value="HTH_17"/>
</dbReference>
<proteinExistence type="inferred from homology"/>
<dbReference type="Gene3D" id="1.10.1660.10">
    <property type="match status" value="1"/>
</dbReference>
<feature type="compositionally biased region" description="Gly residues" evidence="5">
    <location>
        <begin position="198"/>
        <end position="210"/>
    </location>
</feature>
<dbReference type="SUPFAM" id="SSF48256">
    <property type="entry name" value="Citrate synthase"/>
    <property type="match status" value="1"/>
</dbReference>
<evidence type="ECO:0000256" key="2">
    <source>
        <dbReference type="ARBA" id="ARBA00010566"/>
    </source>
</evidence>
<dbReference type="Pfam" id="PF12728">
    <property type="entry name" value="HTH_17"/>
    <property type="match status" value="1"/>
</dbReference>
<dbReference type="AlphaFoldDB" id="A0A8J7GNW8"/>
<accession>A0A8J7GNW8</accession>
<comment type="caution">
    <text evidence="7">The sequence shown here is derived from an EMBL/GenBank/DDBJ whole genome shotgun (WGS) entry which is preliminary data.</text>
</comment>
<sequence>MDQLTTDQAAARLGVKPETVYAYVSRGLLHSTRAKDGRGSLFDPAEVEQLAARGARNRPVKETGPVIRTGLTLIRDGRLCYRGRDAADLAVSESFESVASLLWSGTLDPTARFSAPAGLVDLARAATSPLSSGTRLTDRLRVIVAVAASADPERFNIQPDAVAGTGAALLATMVDALPLLGAPPTRADAHVDVDGGGDRSGNGIGRGTGTGQRHRPAFGDLAARLWPRLTSHAPTPDTVRALNAALVLLADHDLAASTFAARVAASARAHPYAVVAAGLSAFDGPLHGAAASQAHRLLAEAIATGDPLMVYSERLRVEGRVEGFFHGAHPLYPDGDVRALVLLGLLDDVPTRPEVRAAVDGLLAAAGGRSRGLPNIEFALAVLAHVCGMTPGAGEAVFALARTAGWIAHALEEYEEPGLRFRYQGTYTGPEPV</sequence>
<dbReference type="Gene3D" id="1.10.580.10">
    <property type="entry name" value="Citrate Synthase, domain 1"/>
    <property type="match status" value="1"/>
</dbReference>
<evidence type="ECO:0000256" key="3">
    <source>
        <dbReference type="ARBA" id="ARBA00012972"/>
    </source>
</evidence>
<dbReference type="PANTHER" id="PTHR11739">
    <property type="entry name" value="CITRATE SYNTHASE"/>
    <property type="match status" value="1"/>
</dbReference>
<evidence type="ECO:0000313" key="7">
    <source>
        <dbReference type="EMBL" id="MBG6135133.1"/>
    </source>
</evidence>
<feature type="region of interest" description="Disordered" evidence="5">
    <location>
        <begin position="194"/>
        <end position="213"/>
    </location>
</feature>
<dbReference type="GO" id="GO:0036440">
    <property type="term" value="F:citrate synthase activity"/>
    <property type="evidence" value="ECO:0007669"/>
    <property type="project" value="UniProtKB-EC"/>
</dbReference>
<dbReference type="Gene3D" id="1.10.230.10">
    <property type="entry name" value="Cytochrome P450-Terp, domain 2"/>
    <property type="match status" value="1"/>
</dbReference>
<evidence type="ECO:0000256" key="4">
    <source>
        <dbReference type="ARBA" id="ARBA00022679"/>
    </source>
</evidence>
<protein>
    <recommendedName>
        <fullName evidence="3">citrate synthase (unknown stereospecificity)</fullName>
        <ecNumber evidence="3">2.3.3.16</ecNumber>
    </recommendedName>
</protein>
<dbReference type="GO" id="GO:0005975">
    <property type="term" value="P:carbohydrate metabolic process"/>
    <property type="evidence" value="ECO:0007669"/>
    <property type="project" value="TreeGrafter"/>
</dbReference>
<evidence type="ECO:0000256" key="1">
    <source>
        <dbReference type="ARBA" id="ARBA00005163"/>
    </source>
</evidence>
<dbReference type="InterPro" id="IPR016143">
    <property type="entry name" value="Citrate_synth-like_sm_a-sub"/>
</dbReference>
<dbReference type="InterPro" id="IPR009061">
    <property type="entry name" value="DNA-bd_dom_put_sf"/>
</dbReference>
<dbReference type="PANTHER" id="PTHR11739:SF4">
    <property type="entry name" value="CITRATE SYNTHASE, PEROXISOMAL"/>
    <property type="match status" value="1"/>
</dbReference>
<name>A0A8J7GNW8_9ACTN</name>
<dbReference type="EC" id="2.3.3.16" evidence="3"/>
<dbReference type="SUPFAM" id="SSF46955">
    <property type="entry name" value="Putative DNA-binding domain"/>
    <property type="match status" value="1"/>
</dbReference>
<dbReference type="InterPro" id="IPR036969">
    <property type="entry name" value="Citrate_synthase_sf"/>
</dbReference>
<dbReference type="Proteomes" id="UP000622552">
    <property type="component" value="Unassembled WGS sequence"/>
</dbReference>